<proteinExistence type="predicted"/>
<reference evidence="1" key="1">
    <citation type="submission" date="2020-05" db="EMBL/GenBank/DDBJ databases">
        <title>Large-scale comparative analyses of tick genomes elucidate their genetic diversity and vector capacities.</title>
        <authorList>
            <person name="Jia N."/>
            <person name="Wang J."/>
            <person name="Shi W."/>
            <person name="Du L."/>
            <person name="Sun Y."/>
            <person name="Zhan W."/>
            <person name="Jiang J."/>
            <person name="Wang Q."/>
            <person name="Zhang B."/>
            <person name="Ji P."/>
            <person name="Sakyi L.B."/>
            <person name="Cui X."/>
            <person name="Yuan T."/>
            <person name="Jiang B."/>
            <person name="Yang W."/>
            <person name="Lam T.T.-Y."/>
            <person name="Chang Q."/>
            <person name="Ding S."/>
            <person name="Wang X."/>
            <person name="Zhu J."/>
            <person name="Ruan X."/>
            <person name="Zhao L."/>
            <person name="Wei J."/>
            <person name="Que T."/>
            <person name="Du C."/>
            <person name="Cheng J."/>
            <person name="Dai P."/>
            <person name="Han X."/>
            <person name="Huang E."/>
            <person name="Gao Y."/>
            <person name="Liu J."/>
            <person name="Shao H."/>
            <person name="Ye R."/>
            <person name="Li L."/>
            <person name="Wei W."/>
            <person name="Wang X."/>
            <person name="Wang C."/>
            <person name="Yang T."/>
            <person name="Huo Q."/>
            <person name="Li W."/>
            <person name="Guo W."/>
            <person name="Chen H."/>
            <person name="Zhou L."/>
            <person name="Ni X."/>
            <person name="Tian J."/>
            <person name="Zhou Y."/>
            <person name="Sheng Y."/>
            <person name="Liu T."/>
            <person name="Pan Y."/>
            <person name="Xia L."/>
            <person name="Li J."/>
            <person name="Zhao F."/>
            <person name="Cao W."/>
        </authorList>
    </citation>
    <scope>NUCLEOTIDE SEQUENCE</scope>
    <source>
        <strain evidence="1">Dsil-2018</strain>
    </source>
</reference>
<name>A0ACB8DE52_DERSI</name>
<evidence type="ECO:0000313" key="1">
    <source>
        <dbReference type="EMBL" id="KAH7966255.1"/>
    </source>
</evidence>
<comment type="caution">
    <text evidence="1">The sequence shown here is derived from an EMBL/GenBank/DDBJ whole genome shotgun (WGS) entry which is preliminary data.</text>
</comment>
<organism evidence="1 2">
    <name type="scientific">Dermacentor silvarum</name>
    <name type="common">Tick</name>
    <dbReference type="NCBI Taxonomy" id="543639"/>
    <lineage>
        <taxon>Eukaryota</taxon>
        <taxon>Metazoa</taxon>
        <taxon>Ecdysozoa</taxon>
        <taxon>Arthropoda</taxon>
        <taxon>Chelicerata</taxon>
        <taxon>Arachnida</taxon>
        <taxon>Acari</taxon>
        <taxon>Parasitiformes</taxon>
        <taxon>Ixodida</taxon>
        <taxon>Ixodoidea</taxon>
        <taxon>Ixodidae</taxon>
        <taxon>Rhipicephalinae</taxon>
        <taxon>Dermacentor</taxon>
    </lineage>
</organism>
<gene>
    <name evidence="1" type="ORF">HPB49_014805</name>
</gene>
<dbReference type="EMBL" id="CM023471">
    <property type="protein sequence ID" value="KAH7966255.1"/>
    <property type="molecule type" value="Genomic_DNA"/>
</dbReference>
<protein>
    <submittedName>
        <fullName evidence="1">Uncharacterized protein</fullName>
    </submittedName>
</protein>
<dbReference type="Proteomes" id="UP000821865">
    <property type="component" value="Chromosome 2"/>
</dbReference>
<sequence length="218" mass="23372">MHREQGDIGESLNSSPKSSGNAPATTRAPTPAPPRKRLSPTPREENFDVRRAVVSWSSEQLNRAEPWTCFVDTAKFSVPKSVQDVSNRILSNADRFRGNYGVLFVVILACRVTSSVELVASMAAVAAVCAVLKLHRDDETAAVLGTRLTLGKNKRIAAAALVAFPLLYAADLWSAVTWSVGVIVVIGTLHAIFYTRLGAPSKFAQKLPDIPEGGEGSA</sequence>
<keyword evidence="2" id="KW-1185">Reference proteome</keyword>
<accession>A0ACB8DE52</accession>
<evidence type="ECO:0000313" key="2">
    <source>
        <dbReference type="Proteomes" id="UP000821865"/>
    </source>
</evidence>